<dbReference type="WBParaSite" id="nRc.2.0.1.t31534-RA">
    <property type="protein sequence ID" value="nRc.2.0.1.t31534-RA"/>
    <property type="gene ID" value="nRc.2.0.1.g31534"/>
</dbReference>
<keyword evidence="2" id="KW-1185">Reference proteome</keyword>
<reference evidence="3" key="1">
    <citation type="submission" date="2022-11" db="UniProtKB">
        <authorList>
            <consortium name="WormBaseParasite"/>
        </authorList>
    </citation>
    <scope>IDENTIFICATION</scope>
</reference>
<proteinExistence type="predicted"/>
<protein>
    <submittedName>
        <fullName evidence="3">Uncharacterized protein</fullName>
    </submittedName>
</protein>
<dbReference type="AlphaFoldDB" id="A0A915JZQ4"/>
<dbReference type="Proteomes" id="UP000887565">
    <property type="component" value="Unplaced"/>
</dbReference>
<evidence type="ECO:0000313" key="3">
    <source>
        <dbReference type="WBParaSite" id="nRc.2.0.1.t31534-RA"/>
    </source>
</evidence>
<organism evidence="2 3">
    <name type="scientific">Romanomermis culicivorax</name>
    <name type="common">Nematode worm</name>
    <dbReference type="NCBI Taxonomy" id="13658"/>
    <lineage>
        <taxon>Eukaryota</taxon>
        <taxon>Metazoa</taxon>
        <taxon>Ecdysozoa</taxon>
        <taxon>Nematoda</taxon>
        <taxon>Enoplea</taxon>
        <taxon>Dorylaimia</taxon>
        <taxon>Mermithida</taxon>
        <taxon>Mermithoidea</taxon>
        <taxon>Mermithidae</taxon>
        <taxon>Romanomermis</taxon>
    </lineage>
</organism>
<feature type="region of interest" description="Disordered" evidence="1">
    <location>
        <begin position="1"/>
        <end position="28"/>
    </location>
</feature>
<sequence length="82" mass="9780">MGMGKTYIKDESWDPNPAVTYQHPTHPHRSDLLHWVNRKFWIRRRQKRFPKSGNPVCFTPRVALINIIHDDYHESKDDVSNP</sequence>
<name>A0A915JZQ4_ROMCU</name>
<accession>A0A915JZQ4</accession>
<evidence type="ECO:0000313" key="2">
    <source>
        <dbReference type="Proteomes" id="UP000887565"/>
    </source>
</evidence>
<evidence type="ECO:0000256" key="1">
    <source>
        <dbReference type="SAM" id="MobiDB-lite"/>
    </source>
</evidence>